<sequence>MRGTPVKDDVVGRDNASNPVEEYSTLDQQGVECMDLEGGASDLVFNNFQFKLGDLGALSSLIIMEDSIIEGNSIIMADYGKQVALDNVNTQFGPVSPIEENFKKPKKASWKRIARGVVRDQ</sequence>
<proteinExistence type="predicted"/>
<evidence type="ECO:0000313" key="1">
    <source>
        <dbReference type="EMBL" id="KAK5794153.1"/>
    </source>
</evidence>
<organism evidence="1 2">
    <name type="scientific">Gossypium arboreum</name>
    <name type="common">Tree cotton</name>
    <name type="synonym">Gossypium nanking</name>
    <dbReference type="NCBI Taxonomy" id="29729"/>
    <lineage>
        <taxon>Eukaryota</taxon>
        <taxon>Viridiplantae</taxon>
        <taxon>Streptophyta</taxon>
        <taxon>Embryophyta</taxon>
        <taxon>Tracheophyta</taxon>
        <taxon>Spermatophyta</taxon>
        <taxon>Magnoliopsida</taxon>
        <taxon>eudicotyledons</taxon>
        <taxon>Gunneridae</taxon>
        <taxon>Pentapetalae</taxon>
        <taxon>rosids</taxon>
        <taxon>malvids</taxon>
        <taxon>Malvales</taxon>
        <taxon>Malvaceae</taxon>
        <taxon>Malvoideae</taxon>
        <taxon>Gossypium</taxon>
    </lineage>
</organism>
<name>A0ABR0NGL6_GOSAR</name>
<comment type="caution">
    <text evidence="1">The sequence shown here is derived from an EMBL/GenBank/DDBJ whole genome shotgun (WGS) entry which is preliminary data.</text>
</comment>
<evidence type="ECO:0000313" key="2">
    <source>
        <dbReference type="Proteomes" id="UP001358586"/>
    </source>
</evidence>
<dbReference type="Proteomes" id="UP001358586">
    <property type="component" value="Chromosome 10"/>
</dbReference>
<reference evidence="1 2" key="1">
    <citation type="submission" date="2023-03" db="EMBL/GenBank/DDBJ databases">
        <title>WGS of Gossypium arboreum.</title>
        <authorList>
            <person name="Yu D."/>
        </authorList>
    </citation>
    <scope>NUCLEOTIDE SEQUENCE [LARGE SCALE GENOMIC DNA]</scope>
    <source>
        <tissue evidence="1">Leaf</tissue>
    </source>
</reference>
<protein>
    <submittedName>
        <fullName evidence="1">Uncharacterized protein</fullName>
    </submittedName>
</protein>
<keyword evidence="2" id="KW-1185">Reference proteome</keyword>
<gene>
    <name evidence="1" type="ORF">PVK06_035360</name>
</gene>
<accession>A0ABR0NGL6</accession>
<dbReference type="EMBL" id="JARKNE010000010">
    <property type="protein sequence ID" value="KAK5794153.1"/>
    <property type="molecule type" value="Genomic_DNA"/>
</dbReference>